<dbReference type="Gene3D" id="3.30.950.10">
    <property type="entry name" value="Methyltransferase, Cobalt-precorrin-4 Transmethylase, Domain 2"/>
    <property type="match status" value="1"/>
</dbReference>
<dbReference type="InterPro" id="IPR035996">
    <property type="entry name" value="4pyrrol_Methylase_sf"/>
</dbReference>
<comment type="caution">
    <text evidence="7">The sequence shown here is derived from an EMBL/GenBank/DDBJ whole genome shotgun (WGS) entry which is preliminary data.</text>
</comment>
<dbReference type="AlphaFoldDB" id="A0A7I9UYW4"/>
<comment type="pathway">
    <text evidence="1">Cofactor biosynthesis; adenosylcobalamin biosynthesis.</text>
</comment>
<protein>
    <submittedName>
        <fullName evidence="7">Precorrin-6Y-methylase</fullName>
    </submittedName>
</protein>
<evidence type="ECO:0000256" key="2">
    <source>
        <dbReference type="ARBA" id="ARBA00022573"/>
    </source>
</evidence>
<dbReference type="NCBIfam" id="TIGR02469">
    <property type="entry name" value="CbiT"/>
    <property type="match status" value="1"/>
</dbReference>
<organism evidence="7 8">
    <name type="scientific">Gordonia crocea</name>
    <dbReference type="NCBI Taxonomy" id="589162"/>
    <lineage>
        <taxon>Bacteria</taxon>
        <taxon>Bacillati</taxon>
        <taxon>Actinomycetota</taxon>
        <taxon>Actinomycetes</taxon>
        <taxon>Mycobacteriales</taxon>
        <taxon>Gordoniaceae</taxon>
        <taxon>Gordonia</taxon>
    </lineage>
</organism>
<dbReference type="CDD" id="cd11644">
    <property type="entry name" value="Precorrin-6Y-MT"/>
    <property type="match status" value="1"/>
</dbReference>
<evidence type="ECO:0000256" key="5">
    <source>
        <dbReference type="ARBA" id="ARBA00022691"/>
    </source>
</evidence>
<proteinExistence type="predicted"/>
<dbReference type="InterPro" id="IPR014777">
    <property type="entry name" value="4pyrrole_Mease_sub1"/>
</dbReference>
<dbReference type="PANTHER" id="PTHR43182">
    <property type="entry name" value="COBALT-PRECORRIN-6B C(15)-METHYLTRANSFERASE (DECARBOXYLATING)"/>
    <property type="match status" value="1"/>
</dbReference>
<dbReference type="GO" id="GO:0009236">
    <property type="term" value="P:cobalamin biosynthetic process"/>
    <property type="evidence" value="ECO:0007669"/>
    <property type="project" value="UniProtKB-UniPathway"/>
</dbReference>
<dbReference type="SUPFAM" id="SSF53335">
    <property type="entry name" value="S-adenosyl-L-methionine-dependent methyltransferases"/>
    <property type="match status" value="1"/>
</dbReference>
<evidence type="ECO:0000313" key="7">
    <source>
        <dbReference type="EMBL" id="GED97990.1"/>
    </source>
</evidence>
<dbReference type="Proteomes" id="UP000444980">
    <property type="component" value="Unassembled WGS sequence"/>
</dbReference>
<dbReference type="Pfam" id="PF00590">
    <property type="entry name" value="TP_methylase"/>
    <property type="match status" value="1"/>
</dbReference>
<dbReference type="InterPro" id="IPR014776">
    <property type="entry name" value="4pyrrole_Mease_sub2"/>
</dbReference>
<sequence length="409" mass="42354">MTDRESRAPRFVVVGIGADGWDGLSGAARRELVSATRVFGSARQLALLGSAVDAEQTAWRSPMSAHLRGLLADPGPTPVHLLASGDPMFHGLGATVVDAVGAADVRILTHPSSVSLAASRLGWDLGGVRVVSLVTGEADEVAAQAGEGRRLLVLSRDASSPAAIAAILREYGWGASSMTVLEQLGGPDERRHESTAAEWSLPEGDPLNVVAVDCAGPVRHLAPGLPDESFDHDGQLTKQAVRALTVAALAPVDGQVLWDVGAGSGSVGIEWLRVNPTGRAVAVERDPTRSARIAANARRHGVTGRLRVVDGEVAAVVPTLGGPGPDAVFAGGGLTREVFSLLWHALSTGGTLVANAVAIPTQQLVVDLAAEYGGTLRRIGMEEAGPLGRLTAWRPALPIVQWTVAKGSR</sequence>
<keyword evidence="8" id="KW-1185">Reference proteome</keyword>
<dbReference type="EMBL" id="BJOU01000001">
    <property type="protein sequence ID" value="GED97990.1"/>
    <property type="molecule type" value="Genomic_DNA"/>
</dbReference>
<evidence type="ECO:0000259" key="6">
    <source>
        <dbReference type="Pfam" id="PF00590"/>
    </source>
</evidence>
<keyword evidence="3 7" id="KW-0489">Methyltransferase</keyword>
<accession>A0A7I9UYW4</accession>
<dbReference type="InterPro" id="IPR029063">
    <property type="entry name" value="SAM-dependent_MTases_sf"/>
</dbReference>
<dbReference type="NCBIfam" id="TIGR02467">
    <property type="entry name" value="CbiE"/>
    <property type="match status" value="1"/>
</dbReference>
<dbReference type="OrthoDB" id="9787825at2"/>
<evidence type="ECO:0000256" key="1">
    <source>
        <dbReference type="ARBA" id="ARBA00004953"/>
    </source>
</evidence>
<dbReference type="RefSeq" id="WP_161927239.1">
    <property type="nucleotide sequence ID" value="NZ_BJOU01000001.1"/>
</dbReference>
<gene>
    <name evidence="7" type="primary">cobL</name>
    <name evidence="7" type="ORF">nbrc107697_20290</name>
</gene>
<dbReference type="SUPFAM" id="SSF53790">
    <property type="entry name" value="Tetrapyrrole methylase"/>
    <property type="match status" value="1"/>
</dbReference>
<dbReference type="InterPro" id="IPR000878">
    <property type="entry name" value="4pyrrol_Mease"/>
</dbReference>
<evidence type="ECO:0000256" key="3">
    <source>
        <dbReference type="ARBA" id="ARBA00022603"/>
    </source>
</evidence>
<dbReference type="PANTHER" id="PTHR43182:SF1">
    <property type="entry name" value="COBALT-PRECORRIN-7 C(5)-METHYLTRANSFERASE"/>
    <property type="match status" value="1"/>
</dbReference>
<dbReference type="GO" id="GO:0008276">
    <property type="term" value="F:protein methyltransferase activity"/>
    <property type="evidence" value="ECO:0007669"/>
    <property type="project" value="InterPro"/>
</dbReference>
<dbReference type="Gene3D" id="3.40.1010.10">
    <property type="entry name" value="Cobalt-precorrin-4 Transmethylase, Domain 1"/>
    <property type="match status" value="1"/>
</dbReference>
<keyword evidence="2" id="KW-0169">Cobalamin biosynthesis</keyword>
<reference evidence="8" key="1">
    <citation type="submission" date="2019-06" db="EMBL/GenBank/DDBJ databases">
        <title>Gordonia isolated from sludge of a wastewater treatment plant.</title>
        <authorList>
            <person name="Tamura T."/>
            <person name="Aoyama K."/>
            <person name="Kang Y."/>
            <person name="Saito S."/>
            <person name="Akiyama N."/>
            <person name="Yazawa K."/>
            <person name="Gonoi T."/>
            <person name="Mikami Y."/>
        </authorList>
    </citation>
    <scope>NUCLEOTIDE SEQUENCE [LARGE SCALE GENOMIC DNA]</scope>
    <source>
        <strain evidence="8">NBRC 107697</strain>
    </source>
</reference>
<dbReference type="InterPro" id="IPR014008">
    <property type="entry name" value="Cbl_synth_MTase_CbiT"/>
</dbReference>
<dbReference type="Gene3D" id="3.40.50.150">
    <property type="entry name" value="Vaccinia Virus protein VP39"/>
    <property type="match status" value="1"/>
</dbReference>
<dbReference type="InterPro" id="IPR006365">
    <property type="entry name" value="Cbl_synth_CobL"/>
</dbReference>
<name>A0A7I9UYW4_9ACTN</name>
<feature type="domain" description="Tetrapyrrole methylase" evidence="6">
    <location>
        <begin position="11"/>
        <end position="198"/>
    </location>
</feature>
<dbReference type="InterPro" id="IPR050714">
    <property type="entry name" value="Cobalamin_biosynth_MTase"/>
</dbReference>
<dbReference type="PIRSF" id="PIRSF036428">
    <property type="entry name" value="CobL"/>
    <property type="match status" value="1"/>
</dbReference>
<dbReference type="CDD" id="cd02440">
    <property type="entry name" value="AdoMet_MTases"/>
    <property type="match status" value="1"/>
</dbReference>
<keyword evidence="5" id="KW-0949">S-adenosyl-L-methionine</keyword>
<keyword evidence="4" id="KW-0808">Transferase</keyword>
<dbReference type="InterPro" id="IPR012818">
    <property type="entry name" value="CbiE"/>
</dbReference>
<dbReference type="UniPathway" id="UPA00148"/>
<dbReference type="GO" id="GO:0032259">
    <property type="term" value="P:methylation"/>
    <property type="evidence" value="ECO:0007669"/>
    <property type="project" value="UniProtKB-KW"/>
</dbReference>
<evidence type="ECO:0000313" key="8">
    <source>
        <dbReference type="Proteomes" id="UP000444980"/>
    </source>
</evidence>
<evidence type="ECO:0000256" key="4">
    <source>
        <dbReference type="ARBA" id="ARBA00022679"/>
    </source>
</evidence>